<dbReference type="UniPathway" id="UPA00537">
    <property type="reaction ID" value="UER00595"/>
</dbReference>
<comment type="caution">
    <text evidence="4">The sequence shown here is derived from an EMBL/GenBank/DDBJ whole genome shotgun (WGS) entry which is preliminary data.</text>
</comment>
<dbReference type="AlphaFoldDB" id="A0A267GBL2"/>
<name>A0A267GBL2_9PLAT</name>
<proteinExistence type="inferred from homology"/>
<comment type="pathway">
    <text evidence="1">Protein modification; protein lipoylation via exogenous pathway; protein N(6)-(lipoyl)lysine from lipoate: step 2/2.</text>
</comment>
<dbReference type="EMBL" id="NIVC01000421">
    <property type="protein sequence ID" value="PAA83376.1"/>
    <property type="molecule type" value="Genomic_DNA"/>
</dbReference>
<dbReference type="GO" id="GO:0009249">
    <property type="term" value="P:protein lipoylation"/>
    <property type="evidence" value="ECO:0007669"/>
    <property type="project" value="InterPro"/>
</dbReference>
<dbReference type="InterPro" id="IPR004562">
    <property type="entry name" value="LipoylTrfase_LipoateP_Ligase"/>
</dbReference>
<accession>A0A267GBL2</accession>
<dbReference type="GO" id="GO:0005739">
    <property type="term" value="C:mitochondrion"/>
    <property type="evidence" value="ECO:0007669"/>
    <property type="project" value="TreeGrafter"/>
</dbReference>
<evidence type="ECO:0000313" key="5">
    <source>
        <dbReference type="Proteomes" id="UP000215902"/>
    </source>
</evidence>
<evidence type="ECO:0000256" key="2">
    <source>
        <dbReference type="ARBA" id="ARBA00008242"/>
    </source>
</evidence>
<keyword evidence="5" id="KW-1185">Reference proteome</keyword>
<dbReference type="Gene3D" id="3.30.930.10">
    <property type="entry name" value="Bira Bifunctional Protein, Domain 2"/>
    <property type="match status" value="1"/>
</dbReference>
<gene>
    <name evidence="4" type="ORF">BOX15_Mlig004156g2</name>
</gene>
<dbReference type="STRING" id="282301.A0A267GBL2"/>
<dbReference type="GO" id="GO:0017118">
    <property type="term" value="F:lipoyltransferase activity"/>
    <property type="evidence" value="ECO:0007669"/>
    <property type="project" value="TreeGrafter"/>
</dbReference>
<dbReference type="PANTHER" id="PTHR12561:SF3">
    <property type="entry name" value="LIPOYLTRANSFERASE 1, MITOCHONDRIAL"/>
    <property type="match status" value="1"/>
</dbReference>
<dbReference type="InterPro" id="IPR004143">
    <property type="entry name" value="BPL_LPL_catalytic"/>
</dbReference>
<feature type="domain" description="BPL/LPL catalytic" evidence="3">
    <location>
        <begin position="49"/>
        <end position="234"/>
    </location>
</feature>
<comment type="similarity">
    <text evidence="2">Belongs to the LplA family.</text>
</comment>
<dbReference type="InterPro" id="IPR045864">
    <property type="entry name" value="aa-tRNA-synth_II/BPL/LPL"/>
</dbReference>
<reference evidence="4 5" key="1">
    <citation type="submission" date="2017-06" db="EMBL/GenBank/DDBJ databases">
        <title>A platform for efficient transgenesis in Macrostomum lignano, a flatworm model organism for stem cell research.</title>
        <authorList>
            <person name="Berezikov E."/>
        </authorList>
    </citation>
    <scope>NUCLEOTIDE SEQUENCE [LARGE SCALE GENOMIC DNA]</scope>
    <source>
        <strain evidence="4">DV1</strain>
        <tissue evidence="4">Whole organism</tissue>
    </source>
</reference>
<dbReference type="SUPFAM" id="SSF55681">
    <property type="entry name" value="Class II aaRS and biotin synthetases"/>
    <property type="match status" value="1"/>
</dbReference>
<dbReference type="Proteomes" id="UP000215902">
    <property type="component" value="Unassembled WGS sequence"/>
</dbReference>
<organism evidence="4 5">
    <name type="scientific">Macrostomum lignano</name>
    <dbReference type="NCBI Taxonomy" id="282301"/>
    <lineage>
        <taxon>Eukaryota</taxon>
        <taxon>Metazoa</taxon>
        <taxon>Spiralia</taxon>
        <taxon>Lophotrochozoa</taxon>
        <taxon>Platyhelminthes</taxon>
        <taxon>Rhabditophora</taxon>
        <taxon>Macrostomorpha</taxon>
        <taxon>Macrostomida</taxon>
        <taxon>Macrostomidae</taxon>
        <taxon>Macrostomum</taxon>
    </lineage>
</organism>
<sequence>MPTLAAATRTSPKLLGELKIIQSASRDIFWNLALEDALFRRQKEQSKLSKPDCCLLIYRNKPCVVIGSFQNPWLECGVRDAEQQAVSVARRFSGGGTVYHDLGNWNLSLITPSAWYKREANAEFMRRLCERLAGPGNQVTVGQRFDIFNNSYKVAGSAAKLAQGAAYHHFCLLMSTDLTRLSACLRPSIREQVVTNATSSIRSPVANIVNPSVSSKLLLAAVTDELAHASDFGHPAGAAATISVGALDVCPENVASSVPGVSALSVQESADRLRSWDWVFGRTPKFQCQLPSPCSMTLTIDKGHIADLSDCRLRSFLVGQPFRASVLLPYVDCFRQTGLLDGAVLDQLERFFARLGH</sequence>
<protein>
    <recommendedName>
        <fullName evidence="3">BPL/LPL catalytic domain-containing protein</fullName>
    </recommendedName>
</protein>
<dbReference type="OrthoDB" id="201621at2759"/>
<dbReference type="PANTHER" id="PTHR12561">
    <property type="entry name" value="LIPOATE-PROTEIN LIGASE"/>
    <property type="match status" value="1"/>
</dbReference>
<dbReference type="PROSITE" id="PS51733">
    <property type="entry name" value="BPL_LPL_CATALYTIC"/>
    <property type="match status" value="1"/>
</dbReference>
<dbReference type="Pfam" id="PF21948">
    <property type="entry name" value="LplA-B_cat"/>
    <property type="match status" value="1"/>
</dbReference>
<evidence type="ECO:0000256" key="1">
    <source>
        <dbReference type="ARBA" id="ARBA00005085"/>
    </source>
</evidence>
<evidence type="ECO:0000313" key="4">
    <source>
        <dbReference type="EMBL" id="PAA83376.1"/>
    </source>
</evidence>
<dbReference type="CDD" id="cd16443">
    <property type="entry name" value="LplA"/>
    <property type="match status" value="1"/>
</dbReference>
<evidence type="ECO:0000259" key="3">
    <source>
        <dbReference type="PROSITE" id="PS51733"/>
    </source>
</evidence>